<dbReference type="AlphaFoldDB" id="A0A7W7WKM0"/>
<evidence type="ECO:0000313" key="3">
    <source>
        <dbReference type="Proteomes" id="UP000573327"/>
    </source>
</evidence>
<evidence type="ECO:0000256" key="1">
    <source>
        <dbReference type="SAM" id="MobiDB-lite"/>
    </source>
</evidence>
<dbReference type="RefSeq" id="WP_184921006.1">
    <property type="nucleotide sequence ID" value="NZ_JACHJR010000001.1"/>
</dbReference>
<protein>
    <recommendedName>
        <fullName evidence="4">Tat pathway signal sequence domain protein</fullName>
    </recommendedName>
</protein>
<name>A0A7W7WKM0_9ACTN</name>
<gene>
    <name evidence="2" type="ORF">F4556_005650</name>
</gene>
<keyword evidence="3" id="KW-1185">Reference proteome</keyword>
<organism evidence="2 3">
    <name type="scientific">Kitasatospora gansuensis</name>
    <dbReference type="NCBI Taxonomy" id="258050"/>
    <lineage>
        <taxon>Bacteria</taxon>
        <taxon>Bacillati</taxon>
        <taxon>Actinomycetota</taxon>
        <taxon>Actinomycetes</taxon>
        <taxon>Kitasatosporales</taxon>
        <taxon>Streptomycetaceae</taxon>
        <taxon>Kitasatospora</taxon>
    </lineage>
</organism>
<dbReference type="Proteomes" id="UP000573327">
    <property type="component" value="Unassembled WGS sequence"/>
</dbReference>
<feature type="region of interest" description="Disordered" evidence="1">
    <location>
        <begin position="1"/>
        <end position="37"/>
    </location>
</feature>
<evidence type="ECO:0008006" key="4">
    <source>
        <dbReference type="Google" id="ProtNLM"/>
    </source>
</evidence>
<dbReference type="EMBL" id="JACHJR010000001">
    <property type="protein sequence ID" value="MBB4950115.1"/>
    <property type="molecule type" value="Genomic_DNA"/>
</dbReference>
<accession>A0A7W7WKM0</accession>
<comment type="caution">
    <text evidence="2">The sequence shown here is derived from an EMBL/GenBank/DDBJ whole genome shotgun (WGS) entry which is preliminary data.</text>
</comment>
<sequence>MSGERRGGTGAGDLGPIEAGEGTFSAPSGPPAHRPPRYLTNRQRFVLAALSVAAITLLGLRALDRPEPRPQADVPPLPSQVTKVTYRSVTGEAPGRFSVLVDIEVTGEHPVQLTALAQPYPGLRVSAHRGLPYEVMAGQSAPLTLDYRVADCVGLPLDAGLPYLDVTLSNVRGIQTLSQILGDGYALALSRQLHIACPESGIRTPPADDTPPDTDVR</sequence>
<evidence type="ECO:0000313" key="2">
    <source>
        <dbReference type="EMBL" id="MBB4950115.1"/>
    </source>
</evidence>
<proteinExistence type="predicted"/>
<reference evidence="2 3" key="1">
    <citation type="submission" date="2020-08" db="EMBL/GenBank/DDBJ databases">
        <title>Sequencing the genomes of 1000 actinobacteria strains.</title>
        <authorList>
            <person name="Klenk H.-P."/>
        </authorList>
    </citation>
    <scope>NUCLEOTIDE SEQUENCE [LARGE SCALE GENOMIC DNA]</scope>
    <source>
        <strain evidence="2 3">DSM 44786</strain>
    </source>
</reference>